<evidence type="ECO:0000313" key="3">
    <source>
        <dbReference type="Proteomes" id="UP001221686"/>
    </source>
</evidence>
<dbReference type="EMBL" id="JAQNDL010000001">
    <property type="protein sequence ID" value="MDC0716941.1"/>
    <property type="molecule type" value="Genomic_DNA"/>
</dbReference>
<gene>
    <name evidence="2" type="ORF">POL25_08565</name>
</gene>
<evidence type="ECO:0000313" key="2">
    <source>
        <dbReference type="EMBL" id="MDC0716941.1"/>
    </source>
</evidence>
<keyword evidence="1" id="KW-1133">Transmembrane helix</keyword>
<proteinExistence type="predicted"/>
<evidence type="ECO:0008006" key="4">
    <source>
        <dbReference type="Google" id="ProtNLM"/>
    </source>
</evidence>
<keyword evidence="1" id="KW-0472">Membrane</keyword>
<dbReference type="RefSeq" id="WP_272085429.1">
    <property type="nucleotide sequence ID" value="NZ_JAQNDL010000001.1"/>
</dbReference>
<feature type="transmembrane region" description="Helical" evidence="1">
    <location>
        <begin position="67"/>
        <end position="87"/>
    </location>
</feature>
<dbReference type="Proteomes" id="UP001221686">
    <property type="component" value="Unassembled WGS sequence"/>
</dbReference>
<keyword evidence="1" id="KW-0812">Transmembrane</keyword>
<organism evidence="2 3">
    <name type="scientific">Nannocystis bainbridge</name>
    <dbReference type="NCBI Taxonomy" id="2995303"/>
    <lineage>
        <taxon>Bacteria</taxon>
        <taxon>Pseudomonadati</taxon>
        <taxon>Myxococcota</taxon>
        <taxon>Polyangia</taxon>
        <taxon>Nannocystales</taxon>
        <taxon>Nannocystaceae</taxon>
        <taxon>Nannocystis</taxon>
    </lineage>
</organism>
<comment type="caution">
    <text evidence="2">The sequence shown here is derived from an EMBL/GenBank/DDBJ whole genome shotgun (WGS) entry which is preliminary data.</text>
</comment>
<accession>A0ABT5DWY2</accession>
<feature type="transmembrane region" description="Helical" evidence="1">
    <location>
        <begin position="18"/>
        <end position="44"/>
    </location>
</feature>
<sequence length="176" mass="18416">MNEVLAARIVDSREQSRALVLVAAIGVGLLGVMVGGALCFFGSFEMESVGRDPVPTALGGENAANGWSWQFVGIGVMVGAVATAVAVNRLGLSRRSRAIARIQGLLERGSRAQARVVQAQRVTTTKLRLAVGVNGPVAPFTTLVDTASDAAEFVNRAVEVAYDPANPAVFVLVPNW</sequence>
<protein>
    <recommendedName>
        <fullName evidence="4">Alkaline shock response membrane anchor protein AmaP</fullName>
    </recommendedName>
</protein>
<evidence type="ECO:0000256" key="1">
    <source>
        <dbReference type="SAM" id="Phobius"/>
    </source>
</evidence>
<name>A0ABT5DWY2_9BACT</name>
<reference evidence="2 3" key="1">
    <citation type="submission" date="2022-11" db="EMBL/GenBank/DDBJ databases">
        <title>Minimal conservation of predation-associated metabolite biosynthetic gene clusters underscores biosynthetic potential of Myxococcota including descriptions for ten novel species: Archangium lansinium sp. nov., Myxococcus landrumus sp. nov., Nannocystis bai.</title>
        <authorList>
            <person name="Ahearne A."/>
            <person name="Stevens C."/>
            <person name="Dowd S."/>
        </authorList>
    </citation>
    <scope>NUCLEOTIDE SEQUENCE [LARGE SCALE GENOMIC DNA]</scope>
    <source>
        <strain evidence="2 3">BB15-2</strain>
    </source>
</reference>
<keyword evidence="3" id="KW-1185">Reference proteome</keyword>